<keyword evidence="2" id="KW-1185">Reference proteome</keyword>
<dbReference type="AlphaFoldDB" id="A0AAC9J7H4"/>
<evidence type="ECO:0000313" key="1">
    <source>
        <dbReference type="EMBL" id="APD50872.1"/>
    </source>
</evidence>
<name>A0AAC9J7H4_9GAMM</name>
<dbReference type="Gene3D" id="2.10.109.10">
    <property type="entry name" value="Umud Fragment, subunit A"/>
    <property type="match status" value="1"/>
</dbReference>
<dbReference type="EMBL" id="CP018093">
    <property type="protein sequence ID" value="APD50872.1"/>
    <property type="molecule type" value="Genomic_DNA"/>
</dbReference>
<evidence type="ECO:0000313" key="2">
    <source>
        <dbReference type="Proteomes" id="UP000182459"/>
    </source>
</evidence>
<dbReference type="RefSeq" id="WP_066046432.1">
    <property type="nucleotide sequence ID" value="NZ_CP018093.1"/>
</dbReference>
<dbReference type="Proteomes" id="UP000182459">
    <property type="component" value="Chromosome"/>
</dbReference>
<reference evidence="1 2" key="1">
    <citation type="submission" date="2016-11" db="EMBL/GenBank/DDBJ databases">
        <authorList>
            <person name="Hagglund E."/>
            <person name="Bystrom M."/>
            <person name="Naslund J."/>
            <person name="Stenberg P."/>
            <person name="Sjodin A."/>
        </authorList>
    </citation>
    <scope>NUCLEOTIDE SEQUENCE [LARGE SCALE GENOMIC DNA]</scope>
    <source>
        <strain evidence="1 2">CCUG 58020</strain>
    </source>
</reference>
<sequence>MSKNNQNIENLFGIKIKNDVMSNSAHDKNLIKGDFVIFDKTLEAKPNRVAIVENKYNDTFIVLLDKNPKNELIGRFISEDYKDVVIPVERVLGIATKKISNIRYF</sequence>
<gene>
    <name evidence="1" type="ORF">FSC454_07025</name>
</gene>
<organism evidence="1 2">
    <name type="scientific">Francisella hispaniensis FSC454</name>
    <dbReference type="NCBI Taxonomy" id="1088883"/>
    <lineage>
        <taxon>Bacteria</taxon>
        <taxon>Pseudomonadati</taxon>
        <taxon>Pseudomonadota</taxon>
        <taxon>Gammaproteobacteria</taxon>
        <taxon>Thiotrichales</taxon>
        <taxon>Francisellaceae</taxon>
        <taxon>Francisella</taxon>
    </lineage>
</organism>
<accession>A0AAC9J7H4</accession>
<protein>
    <submittedName>
        <fullName evidence="1">Uncharacterized protein</fullName>
    </submittedName>
</protein>
<dbReference type="KEGG" id="fhi:FSC454_07025"/>
<proteinExistence type="predicted"/>